<dbReference type="Proteomes" id="UP000067711">
    <property type="component" value="Chromosome 2"/>
</dbReference>
<dbReference type="Gene3D" id="2.40.50.100">
    <property type="match status" value="1"/>
</dbReference>
<dbReference type="AlphaFoldDB" id="A0A1B4FW97"/>
<dbReference type="NCBIfam" id="TIGR01730">
    <property type="entry name" value="RND_mfp"/>
    <property type="match status" value="1"/>
</dbReference>
<proteinExistence type="inferred from homology"/>
<protein>
    <submittedName>
        <fullName evidence="4">Uncharacterized protein</fullName>
    </submittedName>
</protein>
<evidence type="ECO:0000256" key="1">
    <source>
        <dbReference type="ARBA" id="ARBA00009477"/>
    </source>
</evidence>
<dbReference type="Pfam" id="PF25973">
    <property type="entry name" value="BSH_CzcB"/>
    <property type="match status" value="1"/>
</dbReference>
<comment type="similarity">
    <text evidence="1">Belongs to the membrane fusion protein (MFP) (TC 8.A.1) family.</text>
</comment>
<gene>
    <name evidence="4" type="ORF">WS71_11920</name>
</gene>
<feature type="domain" description="CzcB-like barrel-sandwich hybrid" evidence="2">
    <location>
        <begin position="67"/>
        <end position="205"/>
    </location>
</feature>
<dbReference type="Pfam" id="PF25975">
    <property type="entry name" value="CzcB_C"/>
    <property type="match status" value="1"/>
</dbReference>
<name>A0A1B4FW97_9BURK</name>
<evidence type="ECO:0000313" key="4">
    <source>
        <dbReference type="EMBL" id="AOJ07924.1"/>
    </source>
</evidence>
<feature type="domain" description="CzcB-like C-terminal circularly permuted SH3-like" evidence="3">
    <location>
        <begin position="295"/>
        <end position="349"/>
    </location>
</feature>
<dbReference type="Gene3D" id="1.10.287.470">
    <property type="entry name" value="Helix hairpin bin"/>
    <property type="match status" value="1"/>
</dbReference>
<dbReference type="GO" id="GO:1990281">
    <property type="term" value="C:efflux pump complex"/>
    <property type="evidence" value="ECO:0007669"/>
    <property type="project" value="TreeGrafter"/>
</dbReference>
<organism evidence="4 5">
    <name type="scientific">Burkholderia mayonis</name>
    <dbReference type="NCBI Taxonomy" id="1385591"/>
    <lineage>
        <taxon>Bacteria</taxon>
        <taxon>Pseudomonadati</taxon>
        <taxon>Pseudomonadota</taxon>
        <taxon>Betaproteobacteria</taxon>
        <taxon>Burkholderiales</taxon>
        <taxon>Burkholderiaceae</taxon>
        <taxon>Burkholderia</taxon>
        <taxon>pseudomallei group</taxon>
    </lineage>
</organism>
<evidence type="ECO:0000259" key="2">
    <source>
        <dbReference type="Pfam" id="PF25973"/>
    </source>
</evidence>
<evidence type="ECO:0000259" key="3">
    <source>
        <dbReference type="Pfam" id="PF25975"/>
    </source>
</evidence>
<dbReference type="SUPFAM" id="SSF111369">
    <property type="entry name" value="HlyD-like secretion proteins"/>
    <property type="match status" value="1"/>
</dbReference>
<evidence type="ECO:0000313" key="5">
    <source>
        <dbReference type="Proteomes" id="UP000067711"/>
    </source>
</evidence>
<dbReference type="RefSeq" id="WP_066487964.1">
    <property type="nucleotide sequence ID" value="NZ_CP013388.1"/>
</dbReference>
<dbReference type="InterPro" id="IPR058647">
    <property type="entry name" value="BSH_CzcB-like"/>
</dbReference>
<accession>A0A1B4FW97</accession>
<dbReference type="InterPro" id="IPR058649">
    <property type="entry name" value="CzcB_C"/>
</dbReference>
<dbReference type="Gene3D" id="2.40.30.170">
    <property type="match status" value="1"/>
</dbReference>
<dbReference type="PANTHER" id="PTHR30469:SF15">
    <property type="entry name" value="HLYD FAMILY OF SECRETION PROTEINS"/>
    <property type="match status" value="1"/>
</dbReference>
<dbReference type="PANTHER" id="PTHR30469">
    <property type="entry name" value="MULTIDRUG RESISTANCE PROTEIN MDTA"/>
    <property type="match status" value="1"/>
</dbReference>
<reference evidence="4 5" key="1">
    <citation type="submission" date="2015-12" db="EMBL/GenBank/DDBJ databases">
        <title>Diversity of Burkholderia near neighbor genomes.</title>
        <authorList>
            <person name="Sahl J."/>
            <person name="Wagner D."/>
            <person name="Keim P."/>
        </authorList>
    </citation>
    <scope>NUCLEOTIDE SEQUENCE [LARGE SCALE GENOMIC DNA]</scope>
    <source>
        <strain evidence="4 5">BDU8</strain>
    </source>
</reference>
<dbReference type="Gene3D" id="2.40.420.20">
    <property type="match status" value="1"/>
</dbReference>
<sequence length="369" mass="39887">MMMMMMKKALWRIFLTLIAATGIALVLWLTTDTHDEKGLAVRRLPVDRGPVEEQVRVTGVVSSRDEVDVAAEVSGRAEAVSVDVGNQVEAGAPLLRIDDAEAIADLRAQEADLRRADAEVASKQSLLNDVRKDWQAGGEALQKVRDAEADLSIEEARRARIRADLSLSRTRAQRYVLKAPLAATVSDRSIHPGEYVQAGKTLLVLTPTKGLQILARVEPADAPLMRADLPAWVSVDAEPDVVTHERVLRIDPAIRDRNGTDYLGVWVSLSDQRLALRPQQQVDIRIVVRSRDAVVRVPAEALVTRNGKSEVWVVVGGKLALRPISTGIIGDRYAEVLGGLQPGQVVVVASGTPLREGAPVASTSAGGKS</sequence>
<dbReference type="EMBL" id="CP013388">
    <property type="protein sequence ID" value="AOJ07924.1"/>
    <property type="molecule type" value="Genomic_DNA"/>
</dbReference>
<dbReference type="GO" id="GO:0015562">
    <property type="term" value="F:efflux transmembrane transporter activity"/>
    <property type="evidence" value="ECO:0007669"/>
    <property type="project" value="TreeGrafter"/>
</dbReference>
<dbReference type="InterPro" id="IPR006143">
    <property type="entry name" value="RND_pump_MFP"/>
</dbReference>